<name>A0A232FF32_9HYME</name>
<dbReference type="STRING" id="543379.A0A232FF32"/>
<keyword evidence="2" id="KW-1133">Transmembrane helix</keyword>
<feature type="compositionally biased region" description="Low complexity" evidence="1">
    <location>
        <begin position="273"/>
        <end position="308"/>
    </location>
</feature>
<dbReference type="InterPro" id="IPR000082">
    <property type="entry name" value="SEA_dom"/>
</dbReference>
<evidence type="ECO:0000256" key="1">
    <source>
        <dbReference type="SAM" id="MobiDB-lite"/>
    </source>
</evidence>
<feature type="compositionally biased region" description="Acidic residues" evidence="1">
    <location>
        <begin position="49"/>
        <end position="65"/>
    </location>
</feature>
<feature type="compositionally biased region" description="Polar residues" evidence="1">
    <location>
        <begin position="159"/>
        <end position="168"/>
    </location>
</feature>
<feature type="domain" description="SEA" evidence="3">
    <location>
        <begin position="824"/>
        <end position="954"/>
    </location>
</feature>
<feature type="region of interest" description="Disordered" evidence="1">
    <location>
        <begin position="1018"/>
        <end position="1047"/>
    </location>
</feature>
<feature type="compositionally biased region" description="Basic and acidic residues" evidence="1">
    <location>
        <begin position="116"/>
        <end position="136"/>
    </location>
</feature>
<accession>A0A232FF32</accession>
<dbReference type="InterPro" id="IPR036364">
    <property type="entry name" value="SEA_dom_sf"/>
</dbReference>
<evidence type="ECO:0000313" key="5">
    <source>
        <dbReference type="Proteomes" id="UP000215335"/>
    </source>
</evidence>
<reference evidence="4 5" key="1">
    <citation type="journal article" date="2017" name="Curr. Biol.">
        <title>The Evolution of Venom by Co-option of Single-Copy Genes.</title>
        <authorList>
            <person name="Martinson E.O."/>
            <person name="Mrinalini"/>
            <person name="Kelkar Y.D."/>
            <person name="Chang C.H."/>
            <person name="Werren J.H."/>
        </authorList>
    </citation>
    <scope>NUCLEOTIDE SEQUENCE [LARGE SCALE GENOMIC DNA]</scope>
    <source>
        <strain evidence="4 5">Alberta</strain>
        <tissue evidence="4">Whole body</tissue>
    </source>
</reference>
<keyword evidence="2" id="KW-0812">Transmembrane</keyword>
<feature type="compositionally biased region" description="Polar residues" evidence="1">
    <location>
        <begin position="466"/>
        <end position="485"/>
    </location>
</feature>
<feature type="compositionally biased region" description="Polar residues" evidence="1">
    <location>
        <begin position="697"/>
        <end position="711"/>
    </location>
</feature>
<feature type="compositionally biased region" description="Low complexity" evidence="1">
    <location>
        <begin position="33"/>
        <end position="48"/>
    </location>
</feature>
<feature type="compositionally biased region" description="Basic and acidic residues" evidence="1">
    <location>
        <begin position="217"/>
        <end position="229"/>
    </location>
</feature>
<feature type="compositionally biased region" description="Low complexity" evidence="1">
    <location>
        <begin position="512"/>
        <end position="522"/>
    </location>
</feature>
<feature type="compositionally biased region" description="Low complexity" evidence="1">
    <location>
        <begin position="66"/>
        <end position="82"/>
    </location>
</feature>
<dbReference type="OrthoDB" id="6162910at2759"/>
<evidence type="ECO:0000256" key="2">
    <source>
        <dbReference type="SAM" id="Phobius"/>
    </source>
</evidence>
<dbReference type="AlphaFoldDB" id="A0A232FF32"/>
<feature type="region of interest" description="Disordered" evidence="1">
    <location>
        <begin position="691"/>
        <end position="751"/>
    </location>
</feature>
<keyword evidence="2" id="KW-0472">Membrane</keyword>
<feature type="region of interest" description="Disordered" evidence="1">
    <location>
        <begin position="158"/>
        <end position="231"/>
    </location>
</feature>
<dbReference type="Proteomes" id="UP000215335">
    <property type="component" value="Unassembled WGS sequence"/>
</dbReference>
<feature type="region of interest" description="Disordered" evidence="1">
    <location>
        <begin position="25"/>
        <end position="141"/>
    </location>
</feature>
<feature type="compositionally biased region" description="Low complexity" evidence="1">
    <location>
        <begin position="169"/>
        <end position="181"/>
    </location>
</feature>
<dbReference type="Gene3D" id="3.30.70.960">
    <property type="entry name" value="SEA domain"/>
    <property type="match status" value="1"/>
</dbReference>
<dbReference type="SUPFAM" id="SSF82671">
    <property type="entry name" value="SEA domain"/>
    <property type="match status" value="1"/>
</dbReference>
<dbReference type="EMBL" id="NNAY01000331">
    <property type="protein sequence ID" value="OXU29163.1"/>
    <property type="molecule type" value="Genomic_DNA"/>
</dbReference>
<feature type="compositionally biased region" description="Low complexity" evidence="1">
    <location>
        <begin position="203"/>
        <end position="213"/>
    </location>
</feature>
<proteinExistence type="predicted"/>
<evidence type="ECO:0000259" key="3">
    <source>
        <dbReference type="PROSITE" id="PS50024"/>
    </source>
</evidence>
<feature type="region of interest" description="Disordered" evidence="1">
    <location>
        <begin position="799"/>
        <end position="818"/>
    </location>
</feature>
<evidence type="ECO:0000313" key="4">
    <source>
        <dbReference type="EMBL" id="OXU29163.1"/>
    </source>
</evidence>
<dbReference type="Pfam" id="PF01390">
    <property type="entry name" value="SEA"/>
    <property type="match status" value="1"/>
</dbReference>
<sequence>MRNWKLVHENVSFVDAQQQAAYNSGPRYYNEPQQVQSSESRQQQSESVEYYDDEYYDDEAAEEGEVAPVKPVAPVAEVVVSSREPKTDKESSSNAKQQQQQLYEEDSYYYDDDYEEPKGEEHQHEQQQQEDEKRNDAASAGKKVFRKLNFAMELKTARSHISTAASDTSSSNSSPAPIEASSSEEPEEPINPPLGHDEKPEEQPSSSAASISPEPTPEEKVEEPDKNEESILIGEAIVSVVTTKSVVNGTFSVPDTTTLLPPTTTMEKEVVVESTLSPSTSTSSSTTTTTAAPETTSSTTTEFTPSSTIQASVQTGRSVSGARFLPFPSVQDKPEQLDSTESIIDKLDRVQSELSSGFLANSRFVPRRYNKKPFSITSLTLPTTSTTLAPTSPAIAPEPITSITKRPRIQTTLEDVSAFLPKDFPKSGGYRTSTTADPLTKRPKIQTTLDDVEAFLPKDFPKGGSYRTSTSTAPSTKRPKIQTTLDDVEGFLPKDFPKSGYRGGFKRPSYKTSTTASTSTTTTTQTVAASSTEKSTASTAKKALTTIEDISAFLPPGYKLKKEDATTEKSVVLSEILAKTKLTEPKEASAVSPSTIERSKTIPIQDLFAKSAVDISALLPPGYKPDANSPKSSSTAKPAIIPIEDLLVKSAVDVSALLPPGFKPDSSSDSSDPVKDLLAKSKVDVSALLPPGFGKNDATQQSTTTAKSNDGSFKLVFPSRPGGRKPISGHKLTTPSSIRGGGETPAPKIQKGWPTRATTEFTGWPTSSTTPISIEKLLEAARTATVSSLNASVVPTTSEISSTSSTTTTTTTTVRPTTPGICDEECEVAGTIKIVENATWVPELLDRNTREWQDLAEEIEREMNLVFAKSPVLRKWFRSIRIDSFSQGSVLVDYFVELADLKERINTQQLKVIFHDSLRTFDFDNPMEASPKGPMKLGKFIIDPKSTDFVVIPRAAAPKMLEDENRLIPQWAIAVIVIGVGGLLFIIVFGVSVLVNRQHGSKLKPSITAMYEEEVSKNVMSHAAPPSRPASEYQKNDSQTMWNDPGWHDKPFESTSHKILVDGLPYERKYNPYDSWKSEWNGYYYPPTQASSSNYSRHRPDYDINF</sequence>
<feature type="region of interest" description="Disordered" evidence="1">
    <location>
        <begin position="458"/>
        <end position="522"/>
    </location>
</feature>
<organism evidence="4 5">
    <name type="scientific">Trichomalopsis sarcophagae</name>
    <dbReference type="NCBI Taxonomy" id="543379"/>
    <lineage>
        <taxon>Eukaryota</taxon>
        <taxon>Metazoa</taxon>
        <taxon>Ecdysozoa</taxon>
        <taxon>Arthropoda</taxon>
        <taxon>Hexapoda</taxon>
        <taxon>Insecta</taxon>
        <taxon>Pterygota</taxon>
        <taxon>Neoptera</taxon>
        <taxon>Endopterygota</taxon>
        <taxon>Hymenoptera</taxon>
        <taxon>Apocrita</taxon>
        <taxon>Proctotrupomorpha</taxon>
        <taxon>Chalcidoidea</taxon>
        <taxon>Pteromalidae</taxon>
        <taxon>Pteromalinae</taxon>
        <taxon>Trichomalopsis</taxon>
    </lineage>
</organism>
<feature type="transmembrane region" description="Helical" evidence="2">
    <location>
        <begin position="971"/>
        <end position="995"/>
    </location>
</feature>
<comment type="caution">
    <text evidence="4">The sequence shown here is derived from an EMBL/GenBank/DDBJ whole genome shotgun (WGS) entry which is preliminary data.</text>
</comment>
<protein>
    <recommendedName>
        <fullName evidence="3">SEA domain-containing protein</fullName>
    </recommendedName>
</protein>
<gene>
    <name evidence="4" type="ORF">TSAR_005665</name>
</gene>
<feature type="compositionally biased region" description="Acidic residues" evidence="1">
    <location>
        <begin position="103"/>
        <end position="115"/>
    </location>
</feature>
<feature type="region of interest" description="Disordered" evidence="1">
    <location>
        <begin position="271"/>
        <end position="315"/>
    </location>
</feature>
<keyword evidence="5" id="KW-1185">Reference proteome</keyword>
<dbReference type="PROSITE" id="PS50024">
    <property type="entry name" value="SEA"/>
    <property type="match status" value="1"/>
</dbReference>